<evidence type="ECO:0000256" key="2">
    <source>
        <dbReference type="ARBA" id="ARBA00006751"/>
    </source>
</evidence>
<comment type="similarity">
    <text evidence="2 5">Belongs to the PNP/MTAP phosphorylase family.</text>
</comment>
<comment type="function">
    <text evidence="5">The purine nucleoside phosphorylases catalyze the phosphorolytic breakdown of the N-glycosidic bond in the beta-(deoxy)ribonucleoside molecules, with the formation of the corresponding free purine bases and pentose-1-phosphate.</text>
</comment>
<dbReference type="GO" id="GO:0009116">
    <property type="term" value="P:nucleoside metabolic process"/>
    <property type="evidence" value="ECO:0007669"/>
    <property type="project" value="InterPro"/>
</dbReference>
<accession>A0A7C2XUG5</accession>
<proteinExistence type="inferred from homology"/>
<dbReference type="UniPathway" id="UPA00606"/>
<dbReference type="InterPro" id="IPR011268">
    <property type="entry name" value="Purine_phosphorylase"/>
</dbReference>
<evidence type="ECO:0000256" key="4">
    <source>
        <dbReference type="ARBA" id="ARBA00022679"/>
    </source>
</evidence>
<dbReference type="PANTHER" id="PTHR11904">
    <property type="entry name" value="METHYLTHIOADENOSINE/PURINE NUCLEOSIDE PHOSPHORYLASE"/>
    <property type="match status" value="1"/>
</dbReference>
<dbReference type="NCBIfam" id="TIGR01700">
    <property type="entry name" value="PNPH"/>
    <property type="match status" value="1"/>
</dbReference>
<dbReference type="PANTHER" id="PTHR11904:SF9">
    <property type="entry name" value="PURINE NUCLEOSIDE PHOSPHORYLASE-RELATED"/>
    <property type="match status" value="1"/>
</dbReference>
<dbReference type="CDD" id="cd09009">
    <property type="entry name" value="PNP-EcPNPII_like"/>
    <property type="match status" value="1"/>
</dbReference>
<dbReference type="Pfam" id="PF01048">
    <property type="entry name" value="PNP_UDP_1"/>
    <property type="match status" value="1"/>
</dbReference>
<comment type="caution">
    <text evidence="7">The sequence shown here is derived from an EMBL/GenBank/DDBJ whole genome shotgun (WGS) entry which is preliminary data.</text>
</comment>
<dbReference type="InterPro" id="IPR011270">
    <property type="entry name" value="Pur_Nuc_Pase_Ino/Guo-sp"/>
</dbReference>
<dbReference type="NCBIfam" id="NF006054">
    <property type="entry name" value="PRK08202.1"/>
    <property type="match status" value="1"/>
</dbReference>
<evidence type="ECO:0000256" key="1">
    <source>
        <dbReference type="ARBA" id="ARBA00005058"/>
    </source>
</evidence>
<keyword evidence="4 5" id="KW-0808">Transferase</keyword>
<sequence length="277" mass="30649">MPSEPTFPQRVEEARVYLLERLHAEPEVVLVLGTGLGHLAGMIEDPLLMPYDAIPYFPRTTVTGHHGNLLFGRLRGRQVAIMQGRFHYYEGYSAQTLTMPIRVLSLLGAQELVVSNAAGGLNPEFEPGTLMLINDHLNFIPDNPLRGPNIDAWGPRFPDLSTAYDRELLARARACARRLELDRVAEGVYVAIPGPSLETPAETRYLRHCGADAVGMSTAPEVIVARHAGMRVLGVAVVSNVNDPDNFKPILLDEIIRESEACAARLERLLLEFLHDE</sequence>
<dbReference type="Proteomes" id="UP000885986">
    <property type="component" value="Unassembled WGS sequence"/>
</dbReference>
<evidence type="ECO:0000259" key="6">
    <source>
        <dbReference type="Pfam" id="PF01048"/>
    </source>
</evidence>
<evidence type="ECO:0000256" key="5">
    <source>
        <dbReference type="PIRNR" id="PIRNR000477"/>
    </source>
</evidence>
<dbReference type="SUPFAM" id="SSF53167">
    <property type="entry name" value="Purine and uridine phosphorylases"/>
    <property type="match status" value="1"/>
</dbReference>
<keyword evidence="3 5" id="KW-0328">Glycosyltransferase</keyword>
<protein>
    <recommendedName>
        <fullName evidence="5">Purine nucleoside phosphorylase</fullName>
        <ecNumber evidence="5">2.4.2.1</ecNumber>
    </recommendedName>
    <alternativeName>
        <fullName evidence="5">Inosine-guanosine phosphorylase</fullName>
    </alternativeName>
</protein>
<dbReference type="GO" id="GO:0005737">
    <property type="term" value="C:cytoplasm"/>
    <property type="evidence" value="ECO:0007669"/>
    <property type="project" value="TreeGrafter"/>
</dbReference>
<dbReference type="NCBIfam" id="TIGR01697">
    <property type="entry name" value="PNPH-PUNA-XAPA"/>
    <property type="match status" value="1"/>
</dbReference>
<comment type="pathway">
    <text evidence="1 5">Purine metabolism; purine nucleoside salvage.</text>
</comment>
<dbReference type="PIRSF" id="PIRSF000477">
    <property type="entry name" value="PurNPase"/>
    <property type="match status" value="1"/>
</dbReference>
<evidence type="ECO:0000313" key="7">
    <source>
        <dbReference type="EMBL" id="HET97138.1"/>
    </source>
</evidence>
<evidence type="ECO:0000256" key="3">
    <source>
        <dbReference type="ARBA" id="ARBA00022676"/>
    </source>
</evidence>
<dbReference type="EC" id="2.4.2.1" evidence="5"/>
<dbReference type="Gene3D" id="3.40.50.1580">
    <property type="entry name" value="Nucleoside phosphorylase domain"/>
    <property type="match status" value="1"/>
</dbReference>
<name>A0A7C2XUG5_9BACT</name>
<organism evidence="7">
    <name type="scientific">Desulfurivibrio alkaliphilus</name>
    <dbReference type="NCBI Taxonomy" id="427923"/>
    <lineage>
        <taxon>Bacteria</taxon>
        <taxon>Pseudomonadati</taxon>
        <taxon>Thermodesulfobacteriota</taxon>
        <taxon>Desulfobulbia</taxon>
        <taxon>Desulfobulbales</taxon>
        <taxon>Desulfobulbaceae</taxon>
        <taxon>Desulfurivibrio</taxon>
    </lineage>
</organism>
<gene>
    <name evidence="7" type="ORF">ENN98_00230</name>
</gene>
<feature type="domain" description="Nucleoside phosphorylase" evidence="6">
    <location>
        <begin position="28"/>
        <end position="274"/>
    </location>
</feature>
<dbReference type="GO" id="GO:0004731">
    <property type="term" value="F:purine-nucleoside phosphorylase activity"/>
    <property type="evidence" value="ECO:0007669"/>
    <property type="project" value="UniProtKB-EC"/>
</dbReference>
<dbReference type="InterPro" id="IPR035994">
    <property type="entry name" value="Nucleoside_phosphorylase_sf"/>
</dbReference>
<dbReference type="InterPro" id="IPR000845">
    <property type="entry name" value="Nucleoside_phosphorylase_d"/>
</dbReference>
<dbReference type="EMBL" id="DSDS01000007">
    <property type="protein sequence ID" value="HET97138.1"/>
    <property type="molecule type" value="Genomic_DNA"/>
</dbReference>
<reference evidence="7" key="1">
    <citation type="journal article" date="2020" name="mSystems">
        <title>Genome- and Community-Level Interaction Insights into Carbon Utilization and Element Cycling Functions of Hydrothermarchaeota in Hydrothermal Sediment.</title>
        <authorList>
            <person name="Zhou Z."/>
            <person name="Liu Y."/>
            <person name="Xu W."/>
            <person name="Pan J."/>
            <person name="Luo Z.H."/>
            <person name="Li M."/>
        </authorList>
    </citation>
    <scope>NUCLEOTIDE SEQUENCE [LARGE SCALE GENOMIC DNA]</scope>
    <source>
        <strain evidence="7">SpSt-1224</strain>
    </source>
</reference>
<dbReference type="AlphaFoldDB" id="A0A7C2XUG5"/>